<organism evidence="2 3">
    <name type="scientific">Streptococcus ferus</name>
    <dbReference type="NCBI Taxonomy" id="1345"/>
    <lineage>
        <taxon>Bacteria</taxon>
        <taxon>Bacillati</taxon>
        <taxon>Bacillota</taxon>
        <taxon>Bacilli</taxon>
        <taxon>Lactobacillales</taxon>
        <taxon>Streptococcaceae</taxon>
        <taxon>Streptococcus</taxon>
    </lineage>
</organism>
<evidence type="ECO:0000313" key="2">
    <source>
        <dbReference type="EMBL" id="SQF40544.1"/>
    </source>
</evidence>
<sequence>MVKNKKIALIAVGVFIVILLSFTLLYFYSRVYWKYDDQWIIGRSRHEIETRYGKFDSSVISNDNKEVYLIKDSPYSLIYDGEKGYYVMVFNKSGKCIKVYRYSPPGM</sequence>
<gene>
    <name evidence="2" type="ORF">NCTC12278_01115</name>
</gene>
<protein>
    <submittedName>
        <fullName evidence="2">Uncharacterized protein</fullName>
    </submittedName>
</protein>
<evidence type="ECO:0000256" key="1">
    <source>
        <dbReference type="SAM" id="Phobius"/>
    </source>
</evidence>
<dbReference type="RefSeq" id="WP_018029969.1">
    <property type="nucleotide sequence ID" value="NZ_LS483343.1"/>
</dbReference>
<dbReference type="Proteomes" id="UP000249495">
    <property type="component" value="Chromosome 1"/>
</dbReference>
<dbReference type="KEGG" id="sfer:NCTC12278_01115"/>
<name>A0A2X3VGH9_9STRE</name>
<keyword evidence="3" id="KW-1185">Reference proteome</keyword>
<dbReference type="EMBL" id="LS483343">
    <property type="protein sequence ID" value="SQF40544.1"/>
    <property type="molecule type" value="Genomic_DNA"/>
</dbReference>
<dbReference type="AlphaFoldDB" id="A0A2X3VGH9"/>
<keyword evidence="1" id="KW-0812">Transmembrane</keyword>
<keyword evidence="1" id="KW-0472">Membrane</keyword>
<accession>A0A2X3VGH9</accession>
<evidence type="ECO:0000313" key="3">
    <source>
        <dbReference type="Proteomes" id="UP000249495"/>
    </source>
</evidence>
<dbReference type="STRING" id="1123303.GCA_000372425_00639"/>
<reference evidence="2 3" key="1">
    <citation type="submission" date="2018-06" db="EMBL/GenBank/DDBJ databases">
        <authorList>
            <consortium name="Pathogen Informatics"/>
            <person name="Doyle S."/>
        </authorList>
    </citation>
    <scope>NUCLEOTIDE SEQUENCE [LARGE SCALE GENOMIC DNA]</scope>
    <source>
        <strain evidence="2 3">NCTC12278</strain>
    </source>
</reference>
<proteinExistence type="predicted"/>
<keyword evidence="1" id="KW-1133">Transmembrane helix</keyword>
<feature type="transmembrane region" description="Helical" evidence="1">
    <location>
        <begin position="7"/>
        <end position="28"/>
    </location>
</feature>